<dbReference type="CDD" id="cd00614">
    <property type="entry name" value="CGS_like"/>
    <property type="match status" value="1"/>
</dbReference>
<dbReference type="Gene3D" id="3.90.1150.10">
    <property type="entry name" value="Aspartate Aminotransferase, domain 1"/>
    <property type="match status" value="1"/>
</dbReference>
<keyword evidence="4 5" id="KW-0663">Pyridoxal phosphate</keyword>
<dbReference type="Proteomes" id="UP001239462">
    <property type="component" value="Unassembled WGS sequence"/>
</dbReference>
<dbReference type="PANTHER" id="PTHR43797">
    <property type="entry name" value="HOMOCYSTEINE/CYSTEINE SYNTHASE"/>
    <property type="match status" value="1"/>
</dbReference>
<dbReference type="NCBIfam" id="TIGR01326">
    <property type="entry name" value="OAH_OAS_sulfhy"/>
    <property type="match status" value="1"/>
</dbReference>
<evidence type="ECO:0000256" key="6">
    <source>
        <dbReference type="SAM" id="MobiDB-lite"/>
    </source>
</evidence>
<accession>A0ABT7PKM2</accession>
<dbReference type="RefSeq" id="WP_149498402.1">
    <property type="nucleotide sequence ID" value="NZ_JAJMQV010000084.1"/>
</dbReference>
<comment type="cofactor">
    <cofactor evidence="1 5">
        <name>pyridoxal 5'-phosphate</name>
        <dbReference type="ChEBI" id="CHEBI:597326"/>
    </cofactor>
</comment>
<keyword evidence="8" id="KW-1185">Reference proteome</keyword>
<dbReference type="InterPro" id="IPR000277">
    <property type="entry name" value="Cys/Met-Metab_PyrdxlP-dep_enz"/>
</dbReference>
<dbReference type="InterPro" id="IPR054542">
    <property type="entry name" value="Cys_met_metab_PP"/>
</dbReference>
<name>A0ABT7PKM2_9BACT</name>
<evidence type="ECO:0000256" key="2">
    <source>
        <dbReference type="ARBA" id="ARBA00009077"/>
    </source>
</evidence>
<dbReference type="PANTHER" id="PTHR43797:SF2">
    <property type="entry name" value="HOMOCYSTEINE_CYSTEINE SYNTHASE"/>
    <property type="match status" value="1"/>
</dbReference>
<evidence type="ECO:0000256" key="3">
    <source>
        <dbReference type="ARBA" id="ARBA00022679"/>
    </source>
</evidence>
<comment type="caution">
    <text evidence="7">The sequence shown here is derived from an EMBL/GenBank/DDBJ whole genome shotgun (WGS) entry which is preliminary data.</text>
</comment>
<keyword evidence="3" id="KW-0808">Transferase</keyword>
<gene>
    <name evidence="7" type="ORF">QTN89_16310</name>
</gene>
<protein>
    <submittedName>
        <fullName evidence="7">O-acetylhomoserine aminocarboxypropyltransferase/cysteine synthase</fullName>
    </submittedName>
</protein>
<evidence type="ECO:0000313" key="7">
    <source>
        <dbReference type="EMBL" id="MDM4017013.1"/>
    </source>
</evidence>
<dbReference type="Gene3D" id="3.40.640.10">
    <property type="entry name" value="Type I PLP-dependent aspartate aminotransferase-like (Major domain)"/>
    <property type="match status" value="1"/>
</dbReference>
<evidence type="ECO:0000313" key="8">
    <source>
        <dbReference type="Proteomes" id="UP001239462"/>
    </source>
</evidence>
<proteinExistence type="inferred from homology"/>
<comment type="similarity">
    <text evidence="2 5">Belongs to the trans-sulfuration enzymes family.</text>
</comment>
<feature type="region of interest" description="Disordered" evidence="6">
    <location>
        <begin position="1"/>
        <end position="25"/>
    </location>
</feature>
<reference evidence="7 8" key="1">
    <citation type="submission" date="2023-06" db="EMBL/GenBank/DDBJ databases">
        <title>Roseiconus lacunae JC819 isolated from Gulf of Mannar region, Tamil Nadu.</title>
        <authorList>
            <person name="Pk S."/>
            <person name="Ch S."/>
            <person name="Ch V.R."/>
        </authorList>
    </citation>
    <scope>NUCLEOTIDE SEQUENCE [LARGE SCALE GENOMIC DNA]</scope>
    <source>
        <strain evidence="7 8">JC819</strain>
    </source>
</reference>
<evidence type="ECO:0000256" key="1">
    <source>
        <dbReference type="ARBA" id="ARBA00001933"/>
    </source>
</evidence>
<evidence type="ECO:0000256" key="5">
    <source>
        <dbReference type="RuleBase" id="RU362118"/>
    </source>
</evidence>
<dbReference type="PROSITE" id="PS00868">
    <property type="entry name" value="CYS_MET_METAB_PP"/>
    <property type="match status" value="1"/>
</dbReference>
<dbReference type="SUPFAM" id="SSF53383">
    <property type="entry name" value="PLP-dependent transferases"/>
    <property type="match status" value="1"/>
</dbReference>
<dbReference type="InterPro" id="IPR015421">
    <property type="entry name" value="PyrdxlP-dep_Trfase_major"/>
</dbReference>
<evidence type="ECO:0000256" key="4">
    <source>
        <dbReference type="ARBA" id="ARBA00022898"/>
    </source>
</evidence>
<dbReference type="InterPro" id="IPR006235">
    <property type="entry name" value="OAc-hSer/O-AcSer_sulfhydrylase"/>
</dbReference>
<organism evidence="7 8">
    <name type="scientific">Roseiconus lacunae</name>
    <dbReference type="NCBI Taxonomy" id="2605694"/>
    <lineage>
        <taxon>Bacteria</taxon>
        <taxon>Pseudomonadati</taxon>
        <taxon>Planctomycetota</taxon>
        <taxon>Planctomycetia</taxon>
        <taxon>Pirellulales</taxon>
        <taxon>Pirellulaceae</taxon>
        <taxon>Roseiconus</taxon>
    </lineage>
</organism>
<dbReference type="Pfam" id="PF01053">
    <property type="entry name" value="Cys_Met_Meta_PP"/>
    <property type="match status" value="1"/>
</dbReference>
<dbReference type="PIRSF" id="PIRSF001434">
    <property type="entry name" value="CGS"/>
    <property type="match status" value="1"/>
</dbReference>
<dbReference type="InterPro" id="IPR015424">
    <property type="entry name" value="PyrdxlP-dep_Trfase"/>
</dbReference>
<dbReference type="InterPro" id="IPR015422">
    <property type="entry name" value="PyrdxlP-dep_Trfase_small"/>
</dbReference>
<dbReference type="EMBL" id="JASZZN010000011">
    <property type="protein sequence ID" value="MDM4017013.1"/>
    <property type="molecule type" value="Genomic_DNA"/>
</dbReference>
<sequence>MSDQLRRGTLSLHAGQEPDPTTNSRAVPIYATTSYTFNDTDHAAALFGLAEFGNIYSRLMNPTVDVLEKRLAALDGGVTGLCFASGQAAITAAVLTLAHSGQNIVSSTSLYGGTWTLFTQTLKSLGIEVRFFDPNEPEKIHELVDENTRLVYMESIGNPKNDVPDFKAIADAAHSAPHGPLPVLCDNTVMTPMLLRPIEHGIDIVIYSTTKFLGGHGVHIGGAIVDSGNFKWADNPDKWPEFCGPSPSYHGAVFEEHLRPMGNISYLVHIRTHWLRDTGAAMSPFAAFLFLQGLETLHLRMPRHCENAMKIAEFLESSDAVEWVNYPGLKSHKDYDRAQQYLTDGQGAILGFGIKGGMEAGKKFINSCKLCSHLANIGDAKTLVIHPASTTHQQLSEDEQRRAGVVPEYIRMSIGIEDAEDIIDDLKQALAAATAS</sequence>